<reference evidence="2 3" key="1">
    <citation type="journal article" date="2022" name="Nat. Plants">
        <title>Genomes of leafy and leafless Platanthera orchids illuminate the evolution of mycoheterotrophy.</title>
        <authorList>
            <person name="Li M.H."/>
            <person name="Liu K.W."/>
            <person name="Li Z."/>
            <person name="Lu H.C."/>
            <person name="Ye Q.L."/>
            <person name="Zhang D."/>
            <person name="Wang J.Y."/>
            <person name="Li Y.F."/>
            <person name="Zhong Z.M."/>
            <person name="Liu X."/>
            <person name="Yu X."/>
            <person name="Liu D.K."/>
            <person name="Tu X.D."/>
            <person name="Liu B."/>
            <person name="Hao Y."/>
            <person name="Liao X.Y."/>
            <person name="Jiang Y.T."/>
            <person name="Sun W.H."/>
            <person name="Chen J."/>
            <person name="Chen Y.Q."/>
            <person name="Ai Y."/>
            <person name="Zhai J.W."/>
            <person name="Wu S.S."/>
            <person name="Zhou Z."/>
            <person name="Hsiao Y.Y."/>
            <person name="Wu W.L."/>
            <person name="Chen Y.Y."/>
            <person name="Lin Y.F."/>
            <person name="Hsu J.L."/>
            <person name="Li C.Y."/>
            <person name="Wang Z.W."/>
            <person name="Zhao X."/>
            <person name="Zhong W.Y."/>
            <person name="Ma X.K."/>
            <person name="Ma L."/>
            <person name="Huang J."/>
            <person name="Chen G.Z."/>
            <person name="Huang M.Z."/>
            <person name="Huang L."/>
            <person name="Peng D.H."/>
            <person name="Luo Y.B."/>
            <person name="Zou S.Q."/>
            <person name="Chen S.P."/>
            <person name="Lan S."/>
            <person name="Tsai W.C."/>
            <person name="Van de Peer Y."/>
            <person name="Liu Z.J."/>
        </authorList>
    </citation>
    <scope>NUCLEOTIDE SEQUENCE [LARGE SCALE GENOMIC DNA]</scope>
    <source>
        <strain evidence="2">Lor288</strain>
    </source>
</reference>
<feature type="compositionally biased region" description="Polar residues" evidence="1">
    <location>
        <begin position="1"/>
        <end position="14"/>
    </location>
</feature>
<dbReference type="Proteomes" id="UP001412067">
    <property type="component" value="Unassembled WGS sequence"/>
</dbReference>
<gene>
    <name evidence="2" type="ORF">KSP40_PGU019067</name>
</gene>
<evidence type="ECO:0000313" key="3">
    <source>
        <dbReference type="Proteomes" id="UP001412067"/>
    </source>
</evidence>
<sequence length="77" mass="8412">MTDGGVTQSLQSDNIGEEDSQTGILLTQNKEGCRNVREEMCSMLEVCSTTASANRAAQINSNTWPFNNNTLLFIVRG</sequence>
<proteinExistence type="predicted"/>
<comment type="caution">
    <text evidence="2">The sequence shown here is derived from an EMBL/GenBank/DDBJ whole genome shotgun (WGS) entry which is preliminary data.</text>
</comment>
<organism evidence="2 3">
    <name type="scientific">Platanthera guangdongensis</name>
    <dbReference type="NCBI Taxonomy" id="2320717"/>
    <lineage>
        <taxon>Eukaryota</taxon>
        <taxon>Viridiplantae</taxon>
        <taxon>Streptophyta</taxon>
        <taxon>Embryophyta</taxon>
        <taxon>Tracheophyta</taxon>
        <taxon>Spermatophyta</taxon>
        <taxon>Magnoliopsida</taxon>
        <taxon>Liliopsida</taxon>
        <taxon>Asparagales</taxon>
        <taxon>Orchidaceae</taxon>
        <taxon>Orchidoideae</taxon>
        <taxon>Orchideae</taxon>
        <taxon>Orchidinae</taxon>
        <taxon>Platanthera</taxon>
    </lineage>
</organism>
<dbReference type="EMBL" id="JBBWWR010000008">
    <property type="protein sequence ID" value="KAK8962972.1"/>
    <property type="molecule type" value="Genomic_DNA"/>
</dbReference>
<accession>A0ABR2MFK7</accession>
<name>A0ABR2MFK7_9ASPA</name>
<evidence type="ECO:0000256" key="1">
    <source>
        <dbReference type="SAM" id="MobiDB-lite"/>
    </source>
</evidence>
<evidence type="ECO:0000313" key="2">
    <source>
        <dbReference type="EMBL" id="KAK8962972.1"/>
    </source>
</evidence>
<protein>
    <submittedName>
        <fullName evidence="2">Uncharacterized protein</fullName>
    </submittedName>
</protein>
<keyword evidence="3" id="KW-1185">Reference proteome</keyword>
<feature type="region of interest" description="Disordered" evidence="1">
    <location>
        <begin position="1"/>
        <end position="23"/>
    </location>
</feature>